<accession>A0A0V0ZTL3</accession>
<keyword evidence="2" id="KW-1185">Reference proteome</keyword>
<evidence type="ECO:0000313" key="1">
    <source>
        <dbReference type="EMBL" id="KRY15960.1"/>
    </source>
</evidence>
<comment type="caution">
    <text evidence="1">The sequence shown here is derived from an EMBL/GenBank/DDBJ whole genome shotgun (WGS) entry which is preliminary data.</text>
</comment>
<proteinExistence type="predicted"/>
<dbReference type="EMBL" id="JYDQ01000086">
    <property type="protein sequence ID" value="KRY15960.1"/>
    <property type="molecule type" value="Genomic_DNA"/>
</dbReference>
<dbReference type="Proteomes" id="UP000054783">
    <property type="component" value="Unassembled WGS sequence"/>
</dbReference>
<evidence type="ECO:0000313" key="2">
    <source>
        <dbReference type="Proteomes" id="UP000054783"/>
    </source>
</evidence>
<gene>
    <name evidence="1" type="ORF">T12_14778</name>
</gene>
<reference evidence="1 2" key="1">
    <citation type="submission" date="2015-01" db="EMBL/GenBank/DDBJ databases">
        <title>Evolution of Trichinella species and genotypes.</title>
        <authorList>
            <person name="Korhonen P.K."/>
            <person name="Edoardo P."/>
            <person name="Giuseppe L.R."/>
            <person name="Gasser R.B."/>
        </authorList>
    </citation>
    <scope>NUCLEOTIDE SEQUENCE [LARGE SCALE GENOMIC DNA]</scope>
    <source>
        <strain evidence="1">ISS2496</strain>
    </source>
</reference>
<protein>
    <submittedName>
        <fullName evidence="1">Uncharacterized protein</fullName>
    </submittedName>
</protein>
<name>A0A0V0ZTL3_9BILA</name>
<sequence length="95" mass="10720">MQPPRQGMLDKSSYKARVSGVTWRRLGHEMYRPDLRQRRAPISFPVSHFDASPSAASVFFSSCLLLMLDITKLTHGFTFFGPVEASTRFPTQGIT</sequence>
<organism evidence="1 2">
    <name type="scientific">Trichinella patagoniensis</name>
    <dbReference type="NCBI Taxonomy" id="990121"/>
    <lineage>
        <taxon>Eukaryota</taxon>
        <taxon>Metazoa</taxon>
        <taxon>Ecdysozoa</taxon>
        <taxon>Nematoda</taxon>
        <taxon>Enoplea</taxon>
        <taxon>Dorylaimia</taxon>
        <taxon>Trichinellida</taxon>
        <taxon>Trichinellidae</taxon>
        <taxon>Trichinella</taxon>
    </lineage>
</organism>
<dbReference type="AlphaFoldDB" id="A0A0V0ZTL3"/>